<sequence length="318" mass="34062" precursor="true">MKLATALVLSAFFGLALLPAGLQAADEVYPAAVISFQERGADVREMGAQVTDLLFANLAASESLYLVDREDMEKLLKEQELSLSGLVNPDQAVQVGRMTGAKLIVTGSVLQVGEKLILVAKIIGVETTRVVGVTVKGSVRDELDDLVTELAEQVDQAISKRSADLVAKKVSRDDRIAALKKEIGEGARPVVKVSIVERHVGQATIDPAAETEMVLFLRDLGFEVIDSTGGATREADLLIVGEGMSEFAARHGNLLSVKARLEVKVVDPRTTRVYAIDRQTSVKVDLSEQIAGKSALQEASADIAARLMPKLAAFKSEK</sequence>
<dbReference type="OrthoDB" id="278331at2"/>
<dbReference type="RefSeq" id="WP_145048484.1">
    <property type="nucleotide sequence ID" value="NZ_CP036433.1"/>
</dbReference>
<feature type="signal peptide" evidence="1">
    <location>
        <begin position="1"/>
        <end position="24"/>
    </location>
</feature>
<dbReference type="EMBL" id="CP036433">
    <property type="protein sequence ID" value="QDU92489.1"/>
    <property type="molecule type" value="Genomic_DNA"/>
</dbReference>
<dbReference type="Pfam" id="PF03783">
    <property type="entry name" value="CsgG"/>
    <property type="match status" value="1"/>
</dbReference>
<feature type="chain" id="PRO_5022242189" evidence="1">
    <location>
        <begin position="25"/>
        <end position="318"/>
    </location>
</feature>
<dbReference type="GO" id="GO:0030288">
    <property type="term" value="C:outer membrane-bounded periplasmic space"/>
    <property type="evidence" value="ECO:0007669"/>
    <property type="project" value="InterPro"/>
</dbReference>
<reference evidence="2 3" key="1">
    <citation type="submission" date="2019-02" db="EMBL/GenBank/DDBJ databases">
        <title>Deep-cultivation of Planctomycetes and their phenomic and genomic characterization uncovers novel biology.</title>
        <authorList>
            <person name="Wiegand S."/>
            <person name="Jogler M."/>
            <person name="Boedeker C."/>
            <person name="Pinto D."/>
            <person name="Vollmers J."/>
            <person name="Rivas-Marin E."/>
            <person name="Kohn T."/>
            <person name="Peeters S.H."/>
            <person name="Heuer A."/>
            <person name="Rast P."/>
            <person name="Oberbeckmann S."/>
            <person name="Bunk B."/>
            <person name="Jeske O."/>
            <person name="Meyerdierks A."/>
            <person name="Storesund J.E."/>
            <person name="Kallscheuer N."/>
            <person name="Luecker S."/>
            <person name="Lage O.M."/>
            <person name="Pohl T."/>
            <person name="Merkel B.J."/>
            <person name="Hornburger P."/>
            <person name="Mueller R.-W."/>
            <person name="Bruemmer F."/>
            <person name="Labrenz M."/>
            <person name="Spormann A.M."/>
            <person name="Op den Camp H."/>
            <person name="Overmann J."/>
            <person name="Amann R."/>
            <person name="Jetten M.S.M."/>
            <person name="Mascher T."/>
            <person name="Medema M.H."/>
            <person name="Devos D.P."/>
            <person name="Kaster A.-K."/>
            <person name="Ovreas L."/>
            <person name="Rohde M."/>
            <person name="Galperin M.Y."/>
            <person name="Jogler C."/>
        </authorList>
    </citation>
    <scope>NUCLEOTIDE SEQUENCE [LARGE SCALE GENOMIC DNA]</scope>
    <source>
        <strain evidence="2 3">Pla85_3_4</strain>
    </source>
</reference>
<proteinExistence type="predicted"/>
<dbReference type="Gene3D" id="3.40.50.10610">
    <property type="entry name" value="ABC-type transport auxiliary lipoprotein component"/>
    <property type="match status" value="1"/>
</dbReference>
<name>A0A518DKX1_9BACT</name>
<protein>
    <submittedName>
        <fullName evidence="2">Curli production assembly/transport component CsgG</fullName>
    </submittedName>
</protein>
<dbReference type="Proteomes" id="UP000317648">
    <property type="component" value="Chromosome"/>
</dbReference>
<evidence type="ECO:0000256" key="1">
    <source>
        <dbReference type="SAM" id="SignalP"/>
    </source>
</evidence>
<organism evidence="2 3">
    <name type="scientific">Lignipirellula cremea</name>
    <dbReference type="NCBI Taxonomy" id="2528010"/>
    <lineage>
        <taxon>Bacteria</taxon>
        <taxon>Pseudomonadati</taxon>
        <taxon>Planctomycetota</taxon>
        <taxon>Planctomycetia</taxon>
        <taxon>Pirellulales</taxon>
        <taxon>Pirellulaceae</taxon>
        <taxon>Lignipirellula</taxon>
    </lineage>
</organism>
<dbReference type="AlphaFoldDB" id="A0A518DKX1"/>
<gene>
    <name evidence="2" type="ORF">Pla8534_02370</name>
</gene>
<keyword evidence="3" id="KW-1185">Reference proteome</keyword>
<evidence type="ECO:0000313" key="3">
    <source>
        <dbReference type="Proteomes" id="UP000317648"/>
    </source>
</evidence>
<accession>A0A518DKX1</accession>
<dbReference type="KEGG" id="lcre:Pla8534_02370"/>
<evidence type="ECO:0000313" key="2">
    <source>
        <dbReference type="EMBL" id="QDU92489.1"/>
    </source>
</evidence>
<keyword evidence="1" id="KW-0732">Signal</keyword>
<dbReference type="InterPro" id="IPR005534">
    <property type="entry name" value="Curli_assmbl/transp-comp_CsgG"/>
</dbReference>